<protein>
    <submittedName>
        <fullName evidence="1">Uncharacterized protein</fullName>
    </submittedName>
</protein>
<evidence type="ECO:0000313" key="1">
    <source>
        <dbReference type="EMBL" id="CAH1232555.1"/>
    </source>
</evidence>
<sequence length="100" mass="11288">MLRCSWCMKKIKEDKPCYGLNVKFASGVEFDEKDGRIISLYLKTRKTNVPLIVVADDSEAKRNGQDGIFALCSENCATKMKETVTKELELFSGESSMVRL</sequence>
<reference evidence="1" key="1">
    <citation type="submission" date="2022-01" db="EMBL/GenBank/DDBJ databases">
        <authorList>
            <person name="Criscuolo A."/>
        </authorList>
    </citation>
    <scope>NUCLEOTIDE SEQUENCE</scope>
    <source>
        <strain evidence="1">CIP111891</strain>
    </source>
</reference>
<proteinExistence type="predicted"/>
<accession>A0ABM9D0M9</accession>
<dbReference type="Proteomes" id="UP000838821">
    <property type="component" value="Unassembled WGS sequence"/>
</dbReference>
<evidence type="ECO:0000313" key="2">
    <source>
        <dbReference type="Proteomes" id="UP000838821"/>
    </source>
</evidence>
<comment type="caution">
    <text evidence="1">The sequence shown here is derived from an EMBL/GenBank/DDBJ whole genome shotgun (WGS) entry which is preliminary data.</text>
</comment>
<gene>
    <name evidence="1" type="ORF">PAECIP111891_07041</name>
</gene>
<dbReference type="EMBL" id="CAKMMW010000052">
    <property type="protein sequence ID" value="CAH1232555.1"/>
    <property type="molecule type" value="Genomic_DNA"/>
</dbReference>
<keyword evidence="2" id="KW-1185">Reference proteome</keyword>
<organism evidence="1 2">
    <name type="scientific">Paenibacillus allorhizoplanae</name>
    <dbReference type="NCBI Taxonomy" id="2905648"/>
    <lineage>
        <taxon>Bacteria</taxon>
        <taxon>Bacillati</taxon>
        <taxon>Bacillota</taxon>
        <taxon>Bacilli</taxon>
        <taxon>Bacillales</taxon>
        <taxon>Paenibacillaceae</taxon>
        <taxon>Paenibacillus</taxon>
    </lineage>
</organism>
<name>A0ABM9D0M9_9BACL</name>